<evidence type="ECO:0000313" key="1">
    <source>
        <dbReference type="EMBL" id="MFC5067562.1"/>
    </source>
</evidence>
<gene>
    <name evidence="1" type="ORF">ACFPFW_05985</name>
</gene>
<dbReference type="Proteomes" id="UP001595796">
    <property type="component" value="Unassembled WGS sequence"/>
</dbReference>
<evidence type="ECO:0000313" key="2">
    <source>
        <dbReference type="Proteomes" id="UP001595796"/>
    </source>
</evidence>
<reference evidence="2" key="1">
    <citation type="journal article" date="2019" name="Int. J. Syst. Evol. Microbiol.">
        <title>The Global Catalogue of Microorganisms (GCM) 10K type strain sequencing project: providing services to taxonomists for standard genome sequencing and annotation.</title>
        <authorList>
            <consortium name="The Broad Institute Genomics Platform"/>
            <consortium name="The Broad Institute Genome Sequencing Center for Infectious Disease"/>
            <person name="Wu L."/>
            <person name="Ma J."/>
        </authorList>
    </citation>
    <scope>NUCLEOTIDE SEQUENCE [LARGE SCALE GENOMIC DNA]</scope>
    <source>
        <strain evidence="2">CGMCC 1.16444</strain>
    </source>
</reference>
<dbReference type="EMBL" id="JBHSJF010000005">
    <property type="protein sequence ID" value="MFC5067562.1"/>
    <property type="molecule type" value="Genomic_DNA"/>
</dbReference>
<dbReference type="RefSeq" id="WP_162799671.1">
    <property type="nucleotide sequence ID" value="NZ_JBHSJF010000005.1"/>
</dbReference>
<protein>
    <submittedName>
        <fullName evidence="1">Conjugal transfer protein</fullName>
    </submittedName>
</protein>
<accession>A0ABV9Z0C8</accession>
<proteinExistence type="predicted"/>
<keyword evidence="2" id="KW-1185">Reference proteome</keyword>
<comment type="caution">
    <text evidence="1">The sequence shown here is derived from an EMBL/GenBank/DDBJ whole genome shotgun (WGS) entry which is preliminary data.</text>
</comment>
<sequence>MPYDHARTAGPRRVILSDSATDEELIREGGSSGWRNANPIGLSAGTFATAYGAVGDDGTFAIFPDETIGWSACVELLATPAYSRRSVGEIIQEFAVVPIDAGDEIADLARRSGLEAARSVSSLSEEEMRRLAGTVKDASGWAEGMVRVDKPNKSRPTRTAARSAQDWMRIAKGEAALPARERTEWDPGDNPRIMQYFRSCREVGPGPGGDEIDWCAAFCNHCLEAAGYLGTSHVGSRSFYHNRHNRFRRLSRPAYGCLAVFRNYPFDKGDTAWATGRGHVGFLLDWDEDKLWVLGGNQLDTVRTLGFPYDDSTRTLYAYMMPAGN</sequence>
<name>A0ABV9Z0C8_9HYPH</name>
<organism evidence="1 2">
    <name type="scientific">Flaviflagellibacter deserti</name>
    <dbReference type="NCBI Taxonomy" id="2267266"/>
    <lineage>
        <taxon>Bacteria</taxon>
        <taxon>Pseudomonadati</taxon>
        <taxon>Pseudomonadota</taxon>
        <taxon>Alphaproteobacteria</taxon>
        <taxon>Hyphomicrobiales</taxon>
        <taxon>Flaviflagellibacter</taxon>
    </lineage>
</organism>